<dbReference type="InterPro" id="IPR023582">
    <property type="entry name" value="Impact"/>
</dbReference>
<organism evidence="4 5">
    <name type="scientific">Colletotrichum chlorophyti</name>
    <dbReference type="NCBI Taxonomy" id="708187"/>
    <lineage>
        <taxon>Eukaryota</taxon>
        <taxon>Fungi</taxon>
        <taxon>Dikarya</taxon>
        <taxon>Ascomycota</taxon>
        <taxon>Pezizomycotina</taxon>
        <taxon>Sordariomycetes</taxon>
        <taxon>Hypocreomycetidae</taxon>
        <taxon>Glomerellales</taxon>
        <taxon>Glomerellaceae</taxon>
        <taxon>Colletotrichum</taxon>
    </lineage>
</organism>
<dbReference type="Proteomes" id="UP000186583">
    <property type="component" value="Unassembled WGS sequence"/>
</dbReference>
<dbReference type="PANTHER" id="PTHR16301">
    <property type="entry name" value="IMPACT-RELATED"/>
    <property type="match status" value="1"/>
</dbReference>
<dbReference type="Pfam" id="PF01205">
    <property type="entry name" value="Impact_N"/>
    <property type="match status" value="1"/>
</dbReference>
<dbReference type="InterPro" id="IPR036956">
    <property type="entry name" value="Impact_N_sf"/>
</dbReference>
<dbReference type="GO" id="GO:0005737">
    <property type="term" value="C:cytoplasm"/>
    <property type="evidence" value="ECO:0007669"/>
    <property type="project" value="TreeGrafter"/>
</dbReference>
<dbReference type="GO" id="GO:0006446">
    <property type="term" value="P:regulation of translational initiation"/>
    <property type="evidence" value="ECO:0007669"/>
    <property type="project" value="TreeGrafter"/>
</dbReference>
<evidence type="ECO:0000256" key="1">
    <source>
        <dbReference type="ARBA" id="ARBA00007665"/>
    </source>
</evidence>
<dbReference type="PANTHER" id="PTHR16301:SF4">
    <property type="entry name" value="IMPACT N-TERMINAL DOMAIN-CONTAINING PROTEIN"/>
    <property type="match status" value="1"/>
</dbReference>
<proteinExistence type="inferred from homology"/>
<evidence type="ECO:0000313" key="4">
    <source>
        <dbReference type="EMBL" id="OLN96012.1"/>
    </source>
</evidence>
<dbReference type="OrthoDB" id="416496at2759"/>
<comment type="similarity">
    <text evidence="1">Belongs to the IMPACT family.</text>
</comment>
<dbReference type="InterPro" id="IPR001498">
    <property type="entry name" value="Impact_N"/>
</dbReference>
<dbReference type="EMBL" id="MPGH01000023">
    <property type="protein sequence ID" value="OLN96012.1"/>
    <property type="molecule type" value="Genomic_DNA"/>
</dbReference>
<evidence type="ECO:0000256" key="2">
    <source>
        <dbReference type="SAM" id="MobiDB-lite"/>
    </source>
</evidence>
<evidence type="ECO:0000259" key="3">
    <source>
        <dbReference type="Pfam" id="PF01205"/>
    </source>
</evidence>
<reference evidence="4 5" key="1">
    <citation type="submission" date="2016-11" db="EMBL/GenBank/DDBJ databases">
        <title>Draft Genome Assembly of Colletotrichum chlorophyti a pathogen of herbaceous plants.</title>
        <authorList>
            <person name="Gan P."/>
            <person name="Narusaka M."/>
            <person name="Tsushima A."/>
            <person name="Narusaka Y."/>
            <person name="Takano Y."/>
            <person name="Shirasu K."/>
        </authorList>
    </citation>
    <scope>NUCLEOTIDE SEQUENCE [LARGE SCALE GENOMIC DNA]</scope>
    <source>
        <strain evidence="4 5">NTL11</strain>
    </source>
</reference>
<dbReference type="InterPro" id="IPR020568">
    <property type="entry name" value="Ribosomal_Su5_D2-typ_SF"/>
</dbReference>
<name>A0A1Q8S3N4_9PEZI</name>
<sequence length="414" mass="45741">MDEDEISKTSIYTNRAPLLLAFVVELLRYTMPKQPLSSRLSLAQAVVSANSKSKAANIGLAKATTEESLLAEGQPKVKILGRSIVVLKRGDYDSEYSEPTSMPDALKRDATTEVTTMPTDSPPVEPASSLWSVSKQITFKSSTFTARVARLDDASEARHLISSLLSSEQHLRHATHNAWGYRVIRNGEPCEGSDDDGETGCGNFILRLMRETNTVNAIVLMTRFYGGTMLGPTRWRLMRSCILDSLSQRLRTIPQYQAQHEGVALWALDLANASTGSGSRVQDYSVVGIAIQRPETARAYLLKSFATAQIAGDTMATGKEAEPPAQSKSKGKRPSKSRIEADKEENLGRLLGALRLLFSSWADQPGEMERKAWSWYTAIRPEVEDGPAGWGEKGWVRLKSILDLRRRVDQGKEH</sequence>
<protein>
    <submittedName>
        <fullName evidence="4">Protein IMPACT</fullName>
    </submittedName>
</protein>
<gene>
    <name evidence="4" type="ORF">CCHL11_07066</name>
</gene>
<keyword evidence="5" id="KW-1185">Reference proteome</keyword>
<evidence type="ECO:0000313" key="5">
    <source>
        <dbReference type="Proteomes" id="UP000186583"/>
    </source>
</evidence>
<feature type="domain" description="Impact N-terminal" evidence="3">
    <location>
        <begin position="140"/>
        <end position="244"/>
    </location>
</feature>
<dbReference type="GO" id="GO:0140469">
    <property type="term" value="P:GCN2-mediated signaling"/>
    <property type="evidence" value="ECO:0007669"/>
    <property type="project" value="TreeGrafter"/>
</dbReference>
<accession>A0A1Q8S3N4</accession>
<dbReference type="STRING" id="708187.A0A1Q8S3N4"/>
<feature type="region of interest" description="Disordered" evidence="2">
    <location>
        <begin position="315"/>
        <end position="342"/>
    </location>
</feature>
<comment type="caution">
    <text evidence="4">The sequence shown here is derived from an EMBL/GenBank/DDBJ whole genome shotgun (WGS) entry which is preliminary data.</text>
</comment>
<dbReference type="Gene3D" id="3.30.230.30">
    <property type="entry name" value="Impact, N-terminal domain"/>
    <property type="match status" value="1"/>
</dbReference>
<dbReference type="SUPFAM" id="SSF54211">
    <property type="entry name" value="Ribosomal protein S5 domain 2-like"/>
    <property type="match status" value="1"/>
</dbReference>
<dbReference type="AlphaFoldDB" id="A0A1Q8S3N4"/>